<keyword evidence="1" id="KW-0472">Membrane</keyword>
<feature type="transmembrane region" description="Helical" evidence="1">
    <location>
        <begin position="79"/>
        <end position="107"/>
    </location>
</feature>
<organism evidence="2 3">
    <name type="scientific">Parascaris univalens</name>
    <name type="common">Nematode worm</name>
    <dbReference type="NCBI Taxonomy" id="6257"/>
    <lineage>
        <taxon>Eukaryota</taxon>
        <taxon>Metazoa</taxon>
        <taxon>Ecdysozoa</taxon>
        <taxon>Nematoda</taxon>
        <taxon>Chromadorea</taxon>
        <taxon>Rhabditida</taxon>
        <taxon>Spirurina</taxon>
        <taxon>Ascaridomorpha</taxon>
        <taxon>Ascaridoidea</taxon>
        <taxon>Ascarididae</taxon>
        <taxon>Parascaris</taxon>
    </lineage>
</organism>
<proteinExistence type="predicted"/>
<dbReference type="Proteomes" id="UP000887569">
    <property type="component" value="Unplaced"/>
</dbReference>
<accession>A0A915ANZ9</accession>
<keyword evidence="1" id="KW-0812">Transmembrane</keyword>
<reference evidence="3" key="1">
    <citation type="submission" date="2022-11" db="UniProtKB">
        <authorList>
            <consortium name="WormBaseParasite"/>
        </authorList>
    </citation>
    <scope>IDENTIFICATION</scope>
</reference>
<sequence length="108" mass="11787">MEWFTDVIILHIMCLILFMLAIKLTSSFGGSSFCSIALSVVFVSVTFGGVSTSAPFSFGFSSFLSLGVVSFLSSRFSSFLTFVILSLFSSSFFSSSFFSFSLLFSLFT</sequence>
<keyword evidence="1" id="KW-1133">Transmembrane helix</keyword>
<protein>
    <submittedName>
        <fullName evidence="3">Uncharacterized protein</fullName>
    </submittedName>
</protein>
<keyword evidence="2" id="KW-1185">Reference proteome</keyword>
<evidence type="ECO:0000256" key="1">
    <source>
        <dbReference type="SAM" id="Phobius"/>
    </source>
</evidence>
<feature type="transmembrane region" description="Helical" evidence="1">
    <location>
        <begin position="56"/>
        <end position="72"/>
    </location>
</feature>
<dbReference type="WBParaSite" id="PgR011_g177_t01">
    <property type="protein sequence ID" value="PgR011_g177_t01"/>
    <property type="gene ID" value="PgR011_g177"/>
</dbReference>
<evidence type="ECO:0000313" key="2">
    <source>
        <dbReference type="Proteomes" id="UP000887569"/>
    </source>
</evidence>
<feature type="transmembrane region" description="Helical" evidence="1">
    <location>
        <begin position="6"/>
        <end position="25"/>
    </location>
</feature>
<evidence type="ECO:0000313" key="3">
    <source>
        <dbReference type="WBParaSite" id="PgR011_g177_t01"/>
    </source>
</evidence>
<name>A0A915ANZ9_PARUN</name>
<dbReference type="AlphaFoldDB" id="A0A915ANZ9"/>